<organism evidence="2 3">
    <name type="scientific">Burkholderia multivorans</name>
    <dbReference type="NCBI Taxonomy" id="87883"/>
    <lineage>
        <taxon>Bacteria</taxon>
        <taxon>Pseudomonadati</taxon>
        <taxon>Pseudomonadota</taxon>
        <taxon>Betaproteobacteria</taxon>
        <taxon>Burkholderiales</taxon>
        <taxon>Burkholderiaceae</taxon>
        <taxon>Burkholderia</taxon>
        <taxon>Burkholderia cepacia complex</taxon>
    </lineage>
</organism>
<name>A0ABD7LI28_9BURK</name>
<dbReference type="SUPFAM" id="SSF51735">
    <property type="entry name" value="NAD(P)-binding Rossmann-fold domains"/>
    <property type="match status" value="1"/>
</dbReference>
<dbReference type="InterPro" id="IPR051604">
    <property type="entry name" value="Ergot_Alk_Oxidoreductase"/>
</dbReference>
<accession>A0ABD7LI28</accession>
<dbReference type="PANTHER" id="PTHR43162:SF1">
    <property type="entry name" value="PRESTALK A DIFFERENTIATION PROTEIN A"/>
    <property type="match status" value="1"/>
</dbReference>
<sequence>MTILVVAATGRVARAALESMLERNVPVRALVRDASKLRAWFGPDIFAKLAVVDGEFDDPSILHRAFDDVTEVYLGLGTSPRQIDIEKCLIDAAARAGVRQLVRLSVFDADVNADYEVARRHGELDAYLVKSNVPHTRICPTYFMSNLLFAASAIANNTSWSGMVPTGRVAMVDARDVGEAAAEVLLKPSLQNKTYYLSGPQSLTFEEAASAFSRILKRVVEYKAADIDTLRRGYAARGVPTWLAEIALGIDAAMQKGRHERVTSDLTQLLAHAPRTLDDFIRDHLALFSTSHVSV</sequence>
<feature type="domain" description="NmrA-like" evidence="1">
    <location>
        <begin position="2"/>
        <end position="232"/>
    </location>
</feature>
<dbReference type="Gene3D" id="3.90.25.10">
    <property type="entry name" value="UDP-galactose 4-epimerase, domain 1"/>
    <property type="match status" value="1"/>
</dbReference>
<dbReference type="EMBL" id="FKJW01000003">
    <property type="protein sequence ID" value="SAK15346.1"/>
    <property type="molecule type" value="Genomic_DNA"/>
</dbReference>
<dbReference type="InterPro" id="IPR008030">
    <property type="entry name" value="NmrA-like"/>
</dbReference>
<proteinExistence type="predicted"/>
<dbReference type="RefSeq" id="WP_088925392.1">
    <property type="nucleotide sequence ID" value="NZ_CADFGW010000010.1"/>
</dbReference>
<evidence type="ECO:0000259" key="1">
    <source>
        <dbReference type="Pfam" id="PF05368"/>
    </source>
</evidence>
<evidence type="ECO:0000313" key="2">
    <source>
        <dbReference type="EMBL" id="SAK15346.1"/>
    </source>
</evidence>
<reference evidence="2 3" key="1">
    <citation type="submission" date="2016-04" db="EMBL/GenBank/DDBJ databases">
        <authorList>
            <person name="Peeters C."/>
        </authorList>
    </citation>
    <scope>NUCLEOTIDE SEQUENCE [LARGE SCALE GENOMIC DNA]</scope>
    <source>
        <strain evidence="2">LMG 29311</strain>
    </source>
</reference>
<dbReference type="AlphaFoldDB" id="A0ABD7LI28"/>
<dbReference type="PANTHER" id="PTHR43162">
    <property type="match status" value="1"/>
</dbReference>
<evidence type="ECO:0000313" key="3">
    <source>
        <dbReference type="Proteomes" id="UP000196218"/>
    </source>
</evidence>
<dbReference type="Gene3D" id="3.40.50.720">
    <property type="entry name" value="NAD(P)-binding Rossmann-like Domain"/>
    <property type="match status" value="1"/>
</dbReference>
<gene>
    <name evidence="2" type="ORF">UA18_01229</name>
</gene>
<dbReference type="Proteomes" id="UP000196218">
    <property type="component" value="Unassembled WGS sequence"/>
</dbReference>
<dbReference type="Pfam" id="PF05368">
    <property type="entry name" value="NmrA"/>
    <property type="match status" value="1"/>
</dbReference>
<dbReference type="InterPro" id="IPR036291">
    <property type="entry name" value="NAD(P)-bd_dom_sf"/>
</dbReference>
<protein>
    <submittedName>
        <fullName evidence="2">NmrA family protein</fullName>
    </submittedName>
</protein>
<comment type="caution">
    <text evidence="2">The sequence shown here is derived from an EMBL/GenBank/DDBJ whole genome shotgun (WGS) entry which is preliminary data.</text>
</comment>